<accession>F0X8H4</accession>
<evidence type="ECO:0000256" key="7">
    <source>
        <dbReference type="ARBA" id="ARBA00022824"/>
    </source>
</evidence>
<dbReference type="Proteomes" id="UP000007796">
    <property type="component" value="Unassembled WGS sequence"/>
</dbReference>
<dbReference type="GeneID" id="25976671"/>
<dbReference type="InterPro" id="IPR021625">
    <property type="entry name" value="PI31_Prot_N"/>
</dbReference>
<comment type="function">
    <text evidence="10">Plays an important role in control of proteasome function. Inhibits the hydrolysis of protein and peptide substrates by the 20S proteasome. Also inhibits the activation of the proteasome by the proteasome regulatory proteins PA700 and PA28.</text>
</comment>
<dbReference type="GO" id="GO:0043161">
    <property type="term" value="P:proteasome-mediated ubiquitin-dependent protein catabolic process"/>
    <property type="evidence" value="ECO:0007669"/>
    <property type="project" value="InterPro"/>
</dbReference>
<gene>
    <name evidence="14" type="ORF">CMQ_3558</name>
</gene>
<dbReference type="GO" id="GO:0070628">
    <property type="term" value="F:proteasome binding"/>
    <property type="evidence" value="ECO:0007669"/>
    <property type="project" value="InterPro"/>
</dbReference>
<name>F0X8H4_GROCL</name>
<proteinExistence type="inferred from homology"/>
<dbReference type="GO" id="GO:0000502">
    <property type="term" value="C:proteasome complex"/>
    <property type="evidence" value="ECO:0007669"/>
    <property type="project" value="UniProtKB-KW"/>
</dbReference>
<dbReference type="PANTHER" id="PTHR13266:SF1">
    <property type="entry name" value="PROTEASOME INHIBITOR PI31 SUBUNIT"/>
    <property type="match status" value="1"/>
</dbReference>
<dbReference type="InterPro" id="IPR045128">
    <property type="entry name" value="PI31-like"/>
</dbReference>
<comment type="subcellular location">
    <subcellularLocation>
        <location evidence="2">Cytoplasm</location>
    </subcellularLocation>
    <subcellularLocation>
        <location evidence="1">Endoplasmic reticulum</location>
    </subcellularLocation>
</comment>
<dbReference type="InParanoid" id="F0X8H4"/>
<feature type="domain" description="PI31 proteasome regulator C-terminal" evidence="12">
    <location>
        <begin position="293"/>
        <end position="371"/>
    </location>
</feature>
<evidence type="ECO:0000256" key="5">
    <source>
        <dbReference type="ARBA" id="ARBA00022490"/>
    </source>
</evidence>
<evidence type="ECO:0000259" key="12">
    <source>
        <dbReference type="Pfam" id="PF08577"/>
    </source>
</evidence>
<evidence type="ECO:0000256" key="9">
    <source>
        <dbReference type="ARBA" id="ARBA00022990"/>
    </source>
</evidence>
<feature type="region of interest" description="Disordered" evidence="11">
    <location>
        <begin position="200"/>
        <end position="395"/>
    </location>
</feature>
<comment type="similarity">
    <text evidence="3">Belongs to the proteasome inhibitor PI31 family.</text>
</comment>
<organism evidence="15">
    <name type="scientific">Grosmannia clavigera (strain kw1407 / UAMH 11150)</name>
    <name type="common">Blue stain fungus</name>
    <name type="synonym">Graphiocladiella clavigera</name>
    <dbReference type="NCBI Taxonomy" id="655863"/>
    <lineage>
        <taxon>Eukaryota</taxon>
        <taxon>Fungi</taxon>
        <taxon>Dikarya</taxon>
        <taxon>Ascomycota</taxon>
        <taxon>Pezizomycotina</taxon>
        <taxon>Sordariomycetes</taxon>
        <taxon>Sordariomycetidae</taxon>
        <taxon>Ophiostomatales</taxon>
        <taxon>Ophiostomataceae</taxon>
        <taxon>Leptographium</taxon>
    </lineage>
</organism>
<feature type="compositionally biased region" description="Pro residues" evidence="11">
    <location>
        <begin position="233"/>
        <end position="242"/>
    </location>
</feature>
<evidence type="ECO:0000256" key="11">
    <source>
        <dbReference type="SAM" id="MobiDB-lite"/>
    </source>
</evidence>
<evidence type="ECO:0000313" key="15">
    <source>
        <dbReference type="Proteomes" id="UP000007796"/>
    </source>
</evidence>
<evidence type="ECO:0000256" key="8">
    <source>
        <dbReference type="ARBA" id="ARBA00022942"/>
    </source>
</evidence>
<feature type="region of interest" description="Disordered" evidence="11">
    <location>
        <begin position="23"/>
        <end position="46"/>
    </location>
</feature>
<evidence type="ECO:0000259" key="13">
    <source>
        <dbReference type="Pfam" id="PF11566"/>
    </source>
</evidence>
<evidence type="ECO:0000256" key="1">
    <source>
        <dbReference type="ARBA" id="ARBA00004240"/>
    </source>
</evidence>
<dbReference type="HOGENOM" id="CLU_044125_2_0_1"/>
<dbReference type="GO" id="GO:0005783">
    <property type="term" value="C:endoplasmic reticulum"/>
    <property type="evidence" value="ECO:0007669"/>
    <property type="project" value="UniProtKB-SubCell"/>
</dbReference>
<dbReference type="AlphaFoldDB" id="F0X8H4"/>
<dbReference type="Pfam" id="PF11566">
    <property type="entry name" value="PI31_Prot_N"/>
    <property type="match status" value="1"/>
</dbReference>
<dbReference type="OrthoDB" id="68090at2759"/>
<evidence type="ECO:0000256" key="6">
    <source>
        <dbReference type="ARBA" id="ARBA00022553"/>
    </source>
</evidence>
<evidence type="ECO:0000256" key="4">
    <source>
        <dbReference type="ARBA" id="ARBA00022481"/>
    </source>
</evidence>
<feature type="compositionally biased region" description="Low complexity" evidence="11">
    <location>
        <begin position="300"/>
        <end position="313"/>
    </location>
</feature>
<dbReference type="Pfam" id="PF08577">
    <property type="entry name" value="PI31_Prot_C"/>
    <property type="match status" value="1"/>
</dbReference>
<feature type="compositionally biased region" description="Basic and acidic residues" evidence="11">
    <location>
        <begin position="200"/>
        <end position="219"/>
    </location>
</feature>
<feature type="compositionally biased region" description="Gly residues" evidence="11">
    <location>
        <begin position="314"/>
        <end position="333"/>
    </location>
</feature>
<dbReference type="RefSeq" id="XP_014174971.1">
    <property type="nucleotide sequence ID" value="XM_014319496.1"/>
</dbReference>
<keyword evidence="6" id="KW-0597">Phosphoprotein</keyword>
<keyword evidence="7" id="KW-0256">Endoplasmic reticulum</keyword>
<keyword evidence="5" id="KW-0963">Cytoplasm</keyword>
<keyword evidence="4" id="KW-0488">Methylation</keyword>
<dbReference type="InterPro" id="IPR013886">
    <property type="entry name" value="PI31_Prot_C"/>
</dbReference>
<dbReference type="PANTHER" id="PTHR13266">
    <property type="entry name" value="PROTEASOME INHIBITOR"/>
    <property type="match status" value="1"/>
</dbReference>
<feature type="compositionally biased region" description="Low complexity" evidence="11">
    <location>
        <begin position="243"/>
        <end position="259"/>
    </location>
</feature>
<dbReference type="STRING" id="655863.F0X8H4"/>
<dbReference type="eggNOG" id="ENOG502RZMJ">
    <property type="taxonomic scope" value="Eukaryota"/>
</dbReference>
<dbReference type="GO" id="GO:0004866">
    <property type="term" value="F:endopeptidase inhibitor activity"/>
    <property type="evidence" value="ECO:0007669"/>
    <property type="project" value="InterPro"/>
</dbReference>
<evidence type="ECO:0000313" key="14">
    <source>
        <dbReference type="EMBL" id="EFX05489.1"/>
    </source>
</evidence>
<evidence type="ECO:0000256" key="2">
    <source>
        <dbReference type="ARBA" id="ARBA00004496"/>
    </source>
</evidence>
<evidence type="ECO:0000256" key="10">
    <source>
        <dbReference type="ARBA" id="ARBA00024805"/>
    </source>
</evidence>
<sequence>MAPGGPLSPDALLQAMVAALPSSRSASHTSDPDSTDAATTTTSNGPDLSSPYEALALFAHACMTQLGFRLVGFEEDRVETFPDAPRLLARWNRQPTSLSFVYAHAQSALTFVVRVDRMGAKVEIRGLATGAERIQRIELVVQDHIATSELPWTRESSNSSNDTDTERLARLFFSRDRMAQLAARFQTDIVQKLVPGLHKDGYEETADDREAREDAEQTGHRAGGPVPALGQPRQPPINPYQPNPLLDPLAAPRRPAVPAGDFAPPGFEDEYEIQRPPRGSGGLTAGGIQPPSIGQDDLHPPGLGPHDPLRPFLGGLGRGGGGLRQPGVGGFGGMHPTFDDPLFGGQRGGDGDGDGFDLQIPPGARYDDPTGGVGGLGPRFGGGRRSGGRGYNPYGGGGFGGGFGDII</sequence>
<evidence type="ECO:0000256" key="3">
    <source>
        <dbReference type="ARBA" id="ARBA00006405"/>
    </source>
</evidence>
<keyword evidence="8 14" id="KW-0647">Proteasome</keyword>
<keyword evidence="15" id="KW-1185">Reference proteome</keyword>
<dbReference type="EMBL" id="GL629735">
    <property type="protein sequence ID" value="EFX05489.1"/>
    <property type="molecule type" value="Genomic_DNA"/>
</dbReference>
<protein>
    <submittedName>
        <fullName evidence="14">Pi31 proteasome regulator</fullName>
    </submittedName>
</protein>
<feature type="domain" description="PI31 proteasome regulator N-terminal" evidence="13">
    <location>
        <begin position="46"/>
        <end position="199"/>
    </location>
</feature>
<reference evidence="14 15" key="1">
    <citation type="journal article" date="2011" name="Proc. Natl. Acad. Sci. U.S.A.">
        <title>Genome and transcriptome analyses of the mountain pine beetle-fungal symbiont Grosmannia clavigera, a lodgepole pine pathogen.</title>
        <authorList>
            <person name="DiGuistini S."/>
            <person name="Wang Y."/>
            <person name="Liao N.Y."/>
            <person name="Taylor G."/>
            <person name="Tanguay P."/>
            <person name="Feau N."/>
            <person name="Henrissat B."/>
            <person name="Chan S.K."/>
            <person name="Hesse-Orce U."/>
            <person name="Alamouti S.M."/>
            <person name="Tsui C.K.M."/>
            <person name="Docking R.T."/>
            <person name="Levasseur A."/>
            <person name="Haridas S."/>
            <person name="Robertson G."/>
            <person name="Birol I."/>
            <person name="Holt R.A."/>
            <person name="Marra M.A."/>
            <person name="Hamelin R.C."/>
            <person name="Hirst M."/>
            <person name="Jones S.J.M."/>
            <person name="Bohlmann J."/>
            <person name="Breuil C."/>
        </authorList>
    </citation>
    <scope>NUCLEOTIDE SEQUENCE [LARGE SCALE GENOMIC DNA]</scope>
    <source>
        <strain evidence="15">kw1407 / UAMH 11150</strain>
    </source>
</reference>
<keyword evidence="9" id="KW-0007">Acetylation</keyword>
<feature type="compositionally biased region" description="Gly residues" evidence="11">
    <location>
        <begin position="371"/>
        <end position="395"/>
    </location>
</feature>
<dbReference type="Gene3D" id="3.40.1000.30">
    <property type="match status" value="1"/>
</dbReference>